<evidence type="ECO:0000313" key="2">
    <source>
        <dbReference type="Proteomes" id="UP000326757"/>
    </source>
</evidence>
<reference evidence="1 2" key="1">
    <citation type="submission" date="2019-06" db="EMBL/GenBank/DDBJ databases">
        <title>Genome Sequence of the Brown Rot Fungal Pathogen Monilinia laxa.</title>
        <authorList>
            <person name="De Miccolis Angelini R.M."/>
            <person name="Landi L."/>
            <person name="Abate D."/>
            <person name="Pollastro S."/>
            <person name="Romanazzi G."/>
            <person name="Faretra F."/>
        </authorList>
    </citation>
    <scope>NUCLEOTIDE SEQUENCE [LARGE SCALE GENOMIC DNA]</scope>
    <source>
        <strain evidence="1 2">Mlax316</strain>
    </source>
</reference>
<proteinExistence type="predicted"/>
<keyword evidence="2" id="KW-1185">Reference proteome</keyword>
<dbReference type="Proteomes" id="UP000326757">
    <property type="component" value="Unassembled WGS sequence"/>
</dbReference>
<sequence>MQVSLCRGAKPLGFGHGNSKSRSVVAAWKTVTKLLGRVTACWGLIPRGIFGAVPPFISFLIFLPIFVHFNLQTLLSPLVQIARMINDCSCRSNQQHKYQSKIIKAGKKVPYAIPIHKTLLPTRNPSKPSLHSIPFPFTRSMYVRP</sequence>
<organism evidence="1 2">
    <name type="scientific">Monilinia laxa</name>
    <name type="common">Brown rot fungus</name>
    <name type="synonym">Sclerotinia laxa</name>
    <dbReference type="NCBI Taxonomy" id="61186"/>
    <lineage>
        <taxon>Eukaryota</taxon>
        <taxon>Fungi</taxon>
        <taxon>Dikarya</taxon>
        <taxon>Ascomycota</taxon>
        <taxon>Pezizomycotina</taxon>
        <taxon>Leotiomycetes</taxon>
        <taxon>Helotiales</taxon>
        <taxon>Sclerotiniaceae</taxon>
        <taxon>Monilinia</taxon>
    </lineage>
</organism>
<name>A0A5N6KDK8_MONLA</name>
<gene>
    <name evidence="1" type="ORF">EYC80_003287</name>
</gene>
<accession>A0A5N6KDK8</accession>
<dbReference type="EMBL" id="VIGI01000004">
    <property type="protein sequence ID" value="KAB8301418.1"/>
    <property type="molecule type" value="Genomic_DNA"/>
</dbReference>
<protein>
    <submittedName>
        <fullName evidence="1">Uncharacterized protein</fullName>
    </submittedName>
</protein>
<comment type="caution">
    <text evidence="1">The sequence shown here is derived from an EMBL/GenBank/DDBJ whole genome shotgun (WGS) entry which is preliminary data.</text>
</comment>
<dbReference type="AlphaFoldDB" id="A0A5N6KDK8"/>
<evidence type="ECO:0000313" key="1">
    <source>
        <dbReference type="EMBL" id="KAB8301418.1"/>
    </source>
</evidence>